<dbReference type="GO" id="GO:0009055">
    <property type="term" value="F:electron transfer activity"/>
    <property type="evidence" value="ECO:0007669"/>
    <property type="project" value="TreeGrafter"/>
</dbReference>
<dbReference type="GO" id="GO:0016491">
    <property type="term" value="F:oxidoreductase activity"/>
    <property type="evidence" value="ECO:0007669"/>
    <property type="project" value="UniProtKB-KW"/>
</dbReference>
<organism evidence="10 11">
    <name type="scientific">Hydrogenobacter hydrogenophilus</name>
    <dbReference type="NCBI Taxonomy" id="35835"/>
    <lineage>
        <taxon>Bacteria</taxon>
        <taxon>Pseudomonadati</taxon>
        <taxon>Aquificota</taxon>
        <taxon>Aquificia</taxon>
        <taxon>Aquificales</taxon>
        <taxon>Aquificaceae</taxon>
        <taxon>Hydrogenobacter</taxon>
    </lineage>
</organism>
<keyword evidence="6" id="KW-0560">Oxidoreductase</keyword>
<dbReference type="PROSITE" id="PS51318">
    <property type="entry name" value="TAT"/>
    <property type="match status" value="1"/>
</dbReference>
<keyword evidence="11" id="KW-1185">Reference proteome</keyword>
<evidence type="ECO:0000256" key="2">
    <source>
        <dbReference type="ARBA" id="ARBA00004196"/>
    </source>
</evidence>
<keyword evidence="7" id="KW-0408">Iron</keyword>
<dbReference type="InterPro" id="IPR027467">
    <property type="entry name" value="MopterinOxRdtase_cofactor_BS"/>
</dbReference>
<feature type="domain" description="4Fe-4S Mo/W bis-MGD-type" evidence="9">
    <location>
        <begin position="43"/>
        <end position="106"/>
    </location>
</feature>
<dbReference type="Gene3D" id="2.20.25.90">
    <property type="entry name" value="ADC-like domains"/>
    <property type="match status" value="1"/>
</dbReference>
<name>A0A285NVV3_9AQUI</name>
<sequence>MELTRRSFLKLSGASVGVGIVGGLGFDLTPAYGRVRELKIAKAKVAKSVCTYCSVSCGVLVYSLTDGAMNVKPRVIHIEGDPDDPVNRGTLCPKGATLRDFVNSPQRITKPLYRPPGAKEWKEISWEEALNRIAKLIKDTRDRTFIEKDQEGRTVNRCESIFWLMGCTMENEPGYLGVKLGRLLGLVALETQARV</sequence>
<reference evidence="11" key="1">
    <citation type="submission" date="2017-09" db="EMBL/GenBank/DDBJ databases">
        <authorList>
            <person name="Varghese N."/>
            <person name="Submissions S."/>
        </authorList>
    </citation>
    <scope>NUCLEOTIDE SEQUENCE [LARGE SCALE GENOMIC DNA]</scope>
    <source>
        <strain evidence="11">DSM 2913</strain>
    </source>
</reference>
<comment type="similarity">
    <text evidence="3">Belongs to the prokaryotic molybdopterin-containing oxidoreductase family.</text>
</comment>
<keyword evidence="8" id="KW-0411">Iron-sulfur</keyword>
<dbReference type="NCBIfam" id="TIGR01409">
    <property type="entry name" value="TAT_signal_seq"/>
    <property type="match status" value="1"/>
</dbReference>
<evidence type="ECO:0000256" key="1">
    <source>
        <dbReference type="ARBA" id="ARBA00001966"/>
    </source>
</evidence>
<evidence type="ECO:0000256" key="8">
    <source>
        <dbReference type="ARBA" id="ARBA00023014"/>
    </source>
</evidence>
<dbReference type="SMART" id="SM00926">
    <property type="entry name" value="Molybdop_Fe4S4"/>
    <property type="match status" value="1"/>
</dbReference>
<protein>
    <submittedName>
        <fullName evidence="10">Formate dehydrogenase (Quinone-dependent) catalytic subunit</fullName>
    </submittedName>
</protein>
<dbReference type="GO" id="GO:0009061">
    <property type="term" value="P:anaerobic respiration"/>
    <property type="evidence" value="ECO:0007669"/>
    <property type="project" value="TreeGrafter"/>
</dbReference>
<evidence type="ECO:0000259" key="9">
    <source>
        <dbReference type="PROSITE" id="PS51669"/>
    </source>
</evidence>
<evidence type="ECO:0000256" key="4">
    <source>
        <dbReference type="ARBA" id="ARBA00022485"/>
    </source>
</evidence>
<evidence type="ECO:0000256" key="6">
    <source>
        <dbReference type="ARBA" id="ARBA00023002"/>
    </source>
</evidence>
<dbReference type="GO" id="GO:0030313">
    <property type="term" value="C:cell envelope"/>
    <property type="evidence" value="ECO:0007669"/>
    <property type="project" value="UniProtKB-SubCell"/>
</dbReference>
<keyword evidence="4" id="KW-0004">4Fe-4S</keyword>
<dbReference type="InterPro" id="IPR019546">
    <property type="entry name" value="TAT_signal_bac_arc"/>
</dbReference>
<evidence type="ECO:0000313" key="10">
    <source>
        <dbReference type="EMBL" id="SNZ13595.1"/>
    </source>
</evidence>
<evidence type="ECO:0000313" key="11">
    <source>
        <dbReference type="Proteomes" id="UP000218627"/>
    </source>
</evidence>
<dbReference type="FunFam" id="3.30.200.210:FF:000003">
    <property type="entry name" value="Formate dehydrogenase-N subunit alpha"/>
    <property type="match status" value="1"/>
</dbReference>
<keyword evidence="5" id="KW-0479">Metal-binding</keyword>
<dbReference type="SUPFAM" id="SSF53706">
    <property type="entry name" value="Formate dehydrogenase/DMSO reductase, domains 1-3"/>
    <property type="match status" value="1"/>
</dbReference>
<dbReference type="AlphaFoldDB" id="A0A285NVV3"/>
<dbReference type="PROSITE" id="PS00551">
    <property type="entry name" value="MOLYBDOPTERIN_PROK_1"/>
    <property type="match status" value="1"/>
</dbReference>
<comment type="cofactor">
    <cofactor evidence="1">
        <name>[4Fe-4S] cluster</name>
        <dbReference type="ChEBI" id="CHEBI:49883"/>
    </cofactor>
</comment>
<dbReference type="PANTHER" id="PTHR43598">
    <property type="entry name" value="TUNGSTEN-CONTAINING FORMYLMETHANOFURAN DEHYDROGENASE 2 SUBUNIT B"/>
    <property type="match status" value="1"/>
</dbReference>
<dbReference type="PROSITE" id="PS51669">
    <property type="entry name" value="4FE4S_MOW_BIS_MGD"/>
    <property type="match status" value="1"/>
</dbReference>
<evidence type="ECO:0000256" key="3">
    <source>
        <dbReference type="ARBA" id="ARBA00010312"/>
    </source>
</evidence>
<dbReference type="EMBL" id="OBEN01000003">
    <property type="protein sequence ID" value="SNZ13595.1"/>
    <property type="molecule type" value="Genomic_DNA"/>
</dbReference>
<dbReference type="GO" id="GO:0051539">
    <property type="term" value="F:4 iron, 4 sulfur cluster binding"/>
    <property type="evidence" value="ECO:0007669"/>
    <property type="project" value="UniProtKB-KW"/>
</dbReference>
<dbReference type="PANTHER" id="PTHR43598:SF1">
    <property type="entry name" value="FORMATE DEHYDROGENASE-O MAJOR SUBUNIT"/>
    <property type="match status" value="1"/>
</dbReference>
<dbReference type="Pfam" id="PF04879">
    <property type="entry name" value="Molybdop_Fe4S4"/>
    <property type="match status" value="1"/>
</dbReference>
<comment type="subcellular location">
    <subcellularLocation>
        <location evidence="2">Cell envelope</location>
    </subcellularLocation>
</comment>
<dbReference type="InterPro" id="IPR006963">
    <property type="entry name" value="Mopterin_OxRdtase_4Fe-4S_dom"/>
</dbReference>
<dbReference type="Gene3D" id="3.40.50.740">
    <property type="match status" value="1"/>
</dbReference>
<proteinExistence type="inferred from homology"/>
<dbReference type="InterPro" id="IPR006311">
    <property type="entry name" value="TAT_signal"/>
</dbReference>
<evidence type="ECO:0000256" key="7">
    <source>
        <dbReference type="ARBA" id="ARBA00023004"/>
    </source>
</evidence>
<gene>
    <name evidence="10" type="ORF">SAMN06265353_0805</name>
</gene>
<evidence type="ECO:0000256" key="5">
    <source>
        <dbReference type="ARBA" id="ARBA00022723"/>
    </source>
</evidence>
<dbReference type="GO" id="GO:0030151">
    <property type="term" value="F:molybdenum ion binding"/>
    <property type="evidence" value="ECO:0007669"/>
    <property type="project" value="TreeGrafter"/>
</dbReference>
<accession>A0A285NVV3</accession>
<dbReference type="Proteomes" id="UP000218627">
    <property type="component" value="Unassembled WGS sequence"/>
</dbReference>